<dbReference type="AlphaFoldDB" id="A0A848E9I9"/>
<keyword evidence="1" id="KW-1133">Transmembrane helix</keyword>
<evidence type="ECO:0000313" key="3">
    <source>
        <dbReference type="Proteomes" id="UP000548582"/>
    </source>
</evidence>
<dbReference type="Pfam" id="PF11666">
    <property type="entry name" value="DUF2933"/>
    <property type="match status" value="1"/>
</dbReference>
<evidence type="ECO:0000313" key="2">
    <source>
        <dbReference type="EMBL" id="NMJ39905.1"/>
    </source>
</evidence>
<dbReference type="Proteomes" id="UP000548582">
    <property type="component" value="Unassembled WGS sequence"/>
</dbReference>
<dbReference type="EMBL" id="JABBKX010000001">
    <property type="protein sequence ID" value="NMJ39905.1"/>
    <property type="molecule type" value="Genomic_DNA"/>
</dbReference>
<accession>A0A848E9I9</accession>
<dbReference type="InterPro" id="IPR021682">
    <property type="entry name" value="DUF2933"/>
</dbReference>
<dbReference type="RefSeq" id="WP_170052207.1">
    <property type="nucleotide sequence ID" value="NZ_JABBKX010000001.1"/>
</dbReference>
<evidence type="ECO:0000256" key="1">
    <source>
        <dbReference type="SAM" id="Phobius"/>
    </source>
</evidence>
<keyword evidence="1" id="KW-0812">Transmembrane</keyword>
<sequence length="64" mass="7041">MNGRTQVSWWRTATGATAIGIALLGIFHVLREDFGHVLGALPYLVLLACPLMHLLMHRGHRHGG</sequence>
<feature type="transmembrane region" description="Helical" evidence="1">
    <location>
        <begin position="36"/>
        <end position="56"/>
    </location>
</feature>
<organism evidence="2 3">
    <name type="scientific">Neoroseomonas marina</name>
    <dbReference type="NCBI Taxonomy" id="1232220"/>
    <lineage>
        <taxon>Bacteria</taxon>
        <taxon>Pseudomonadati</taxon>
        <taxon>Pseudomonadota</taxon>
        <taxon>Alphaproteobacteria</taxon>
        <taxon>Acetobacterales</taxon>
        <taxon>Acetobacteraceae</taxon>
        <taxon>Neoroseomonas</taxon>
    </lineage>
</organism>
<reference evidence="2 3" key="1">
    <citation type="submission" date="2020-03" db="EMBL/GenBank/DDBJ databases">
        <authorList>
            <person name="Sun Q."/>
        </authorList>
    </citation>
    <scope>NUCLEOTIDE SEQUENCE [LARGE SCALE GENOMIC DNA]</scope>
    <source>
        <strain evidence="2 3">JC162</strain>
    </source>
</reference>
<comment type="caution">
    <text evidence="2">The sequence shown here is derived from an EMBL/GenBank/DDBJ whole genome shotgun (WGS) entry which is preliminary data.</text>
</comment>
<name>A0A848E9I9_9PROT</name>
<proteinExistence type="predicted"/>
<gene>
    <name evidence="2" type="ORF">GWK16_01530</name>
</gene>
<feature type="transmembrane region" description="Helical" evidence="1">
    <location>
        <begin position="12"/>
        <end position="30"/>
    </location>
</feature>
<keyword evidence="3" id="KW-1185">Reference proteome</keyword>
<keyword evidence="1" id="KW-0472">Membrane</keyword>
<protein>
    <submittedName>
        <fullName evidence="2">DUF2933 domain-containing protein</fullName>
    </submittedName>
</protein>
<dbReference type="GO" id="GO:0012505">
    <property type="term" value="C:endomembrane system"/>
    <property type="evidence" value="ECO:0007669"/>
    <property type="project" value="UniProtKB-SubCell"/>
</dbReference>